<accession>A0A445MBV0</accession>
<dbReference type="EMBL" id="KV875571">
    <property type="protein sequence ID" value="RZR71689.1"/>
    <property type="molecule type" value="Genomic_DNA"/>
</dbReference>
<organism evidence="1">
    <name type="scientific">Ensete ventricosum</name>
    <name type="common">Abyssinian banana</name>
    <name type="synonym">Musa ensete</name>
    <dbReference type="NCBI Taxonomy" id="4639"/>
    <lineage>
        <taxon>Eukaryota</taxon>
        <taxon>Viridiplantae</taxon>
        <taxon>Streptophyta</taxon>
        <taxon>Embryophyta</taxon>
        <taxon>Tracheophyta</taxon>
        <taxon>Spermatophyta</taxon>
        <taxon>Magnoliopsida</taxon>
        <taxon>Liliopsida</taxon>
        <taxon>Zingiberales</taxon>
        <taxon>Musaceae</taxon>
        <taxon>Ensete</taxon>
    </lineage>
</organism>
<reference evidence="1" key="1">
    <citation type="journal article" date="2018" name="Data Brief">
        <title>Genome sequence data from 17 accessions of Ensete ventricosum, a staple food crop for millions in Ethiopia.</title>
        <authorList>
            <person name="Yemataw Z."/>
            <person name="Muzemil S."/>
            <person name="Ambachew D."/>
            <person name="Tripathi L."/>
            <person name="Tesfaye K."/>
            <person name="Chala A."/>
            <person name="Farbos A."/>
            <person name="O'Neill P."/>
            <person name="Moore K."/>
            <person name="Grant M."/>
            <person name="Studholme D.J."/>
        </authorList>
    </citation>
    <scope>NUCLEOTIDE SEQUENCE [LARGE SCALE GENOMIC DNA]</scope>
    <source>
        <tissue evidence="1">Leaf</tissue>
    </source>
</reference>
<dbReference type="AlphaFoldDB" id="A0A445MBV0"/>
<name>A0A445MBV0_ENSVE</name>
<gene>
    <name evidence="1" type="ORF">BHM03_00006452</name>
</gene>
<protein>
    <submittedName>
        <fullName evidence="1">Uncharacterized protein</fullName>
    </submittedName>
</protein>
<sequence>MSIATAVRLRGYRWRQLQQGCGCNRWKMGQRCTRLLQKRAEDGAAMYKAIGGPKASIFGYGAWMAVEGAVGLSMAGLGVTLVLRTSWFNCSSWIREKEIVAIRVYDCRAFTSPRISGFRPSIKVPKSCLTNICQLSVDVVEIGWSEAI</sequence>
<proteinExistence type="predicted"/>
<evidence type="ECO:0000313" key="1">
    <source>
        <dbReference type="EMBL" id="RZR71689.1"/>
    </source>
</evidence>
<dbReference type="Proteomes" id="UP000290560">
    <property type="component" value="Unassembled WGS sequence"/>
</dbReference>